<keyword evidence="2" id="KW-0479">Metal-binding</keyword>
<dbReference type="PATRIC" id="fig|1262449.3.peg.2766"/>
<dbReference type="CDD" id="cd00841">
    <property type="entry name" value="MPP_YfcE"/>
    <property type="match status" value="1"/>
</dbReference>
<dbReference type="InterPro" id="IPR024654">
    <property type="entry name" value="Calcineurin-like_PHP_lpxH"/>
</dbReference>
<dbReference type="NCBIfam" id="TIGR00040">
    <property type="entry name" value="yfcE"/>
    <property type="match status" value="1"/>
</dbReference>
<feature type="domain" description="Calcineurin-like phosphoesterase" evidence="3">
    <location>
        <begin position="1"/>
        <end position="145"/>
    </location>
</feature>
<organism evidence="4 7">
    <name type="scientific">Clostridium pasteurianum DSM 525 = ATCC 6013</name>
    <dbReference type="NCBI Taxonomy" id="1262449"/>
    <lineage>
        <taxon>Bacteria</taxon>
        <taxon>Bacillati</taxon>
        <taxon>Bacillota</taxon>
        <taxon>Clostridia</taxon>
        <taxon>Eubacteriales</taxon>
        <taxon>Clostridiaceae</taxon>
        <taxon>Clostridium</taxon>
    </lineage>
</organism>
<dbReference type="GO" id="GO:0046872">
    <property type="term" value="F:metal ion binding"/>
    <property type="evidence" value="ECO:0007669"/>
    <property type="project" value="UniProtKB-KW"/>
</dbReference>
<dbReference type="eggNOG" id="COG0622">
    <property type="taxonomic scope" value="Bacteria"/>
</dbReference>
<evidence type="ECO:0000313" key="7">
    <source>
        <dbReference type="Proteomes" id="UP000030905"/>
    </source>
</evidence>
<evidence type="ECO:0000256" key="2">
    <source>
        <dbReference type="RuleBase" id="RU362039"/>
    </source>
</evidence>
<proteinExistence type="inferred from homology"/>
<keyword evidence="7" id="KW-1185">Reference proteome</keyword>
<dbReference type="AlphaFoldDB" id="A0A0H3J0S5"/>
<dbReference type="KEGG" id="cpae:CPAST_c13470"/>
<sequence length="155" mass="17354">MLIGVLSDTHRINGYIKEACKYTKDCDIIMHLGDNVEDVGEIKQYYKGKIINVSGNCDYTDVPSEKIEIIEGKKFFLTHGHRYNVKSSLMNLKYKALETGADIVLFGHTHIAISAEEDGILFINPGSVSMPRNGKNSIAFIEIVDGNIKYNIKNL</sequence>
<reference evidence="5 6" key="3">
    <citation type="journal article" name="Genome Announc.">
        <title>Improved Draft Genome Sequence of Clostridium pasteurianum Strain ATCC 6013 (DSM 525) Using a Hybrid Next-Generation Sequencing Approach.</title>
        <authorList>
            <person name="Pyne M.E."/>
            <person name="Utturkar S."/>
            <person name="Brown S.D."/>
            <person name="Moo-Young M."/>
            <person name="Chung D.A."/>
            <person name="Chou C.P."/>
        </authorList>
    </citation>
    <scope>NUCLEOTIDE SEQUENCE [LARGE SCALE GENOMIC DNA]</scope>
    <source>
        <strain evidence="5 6">ATCC 6013</strain>
    </source>
</reference>
<dbReference type="InterPro" id="IPR000979">
    <property type="entry name" value="Phosphodiesterase_MJ0936/Vps29"/>
</dbReference>
<evidence type="ECO:0000313" key="4">
    <source>
        <dbReference type="EMBL" id="AJA51434.1"/>
    </source>
</evidence>
<dbReference type="Proteomes" id="UP000030905">
    <property type="component" value="Chromosome"/>
</dbReference>
<dbReference type="EC" id="3.1.4.-" evidence="2"/>
<dbReference type="SUPFAM" id="SSF56300">
    <property type="entry name" value="Metallo-dependent phosphatases"/>
    <property type="match status" value="1"/>
</dbReference>
<evidence type="ECO:0000259" key="3">
    <source>
        <dbReference type="Pfam" id="PF12850"/>
    </source>
</evidence>
<comment type="cofactor">
    <cofactor evidence="2">
        <name>a divalent metal cation</name>
        <dbReference type="ChEBI" id="CHEBI:60240"/>
    </cofactor>
</comment>
<dbReference type="GO" id="GO:0016787">
    <property type="term" value="F:hydrolase activity"/>
    <property type="evidence" value="ECO:0007669"/>
    <property type="project" value="UniProtKB-UniRule"/>
</dbReference>
<protein>
    <recommendedName>
        <fullName evidence="2">Phosphoesterase</fullName>
        <ecNumber evidence="2">3.1.4.-</ecNumber>
    </recommendedName>
</protein>
<dbReference type="RefSeq" id="WP_003446290.1">
    <property type="nucleotide sequence ID" value="NZ_ANZB01000009.1"/>
</dbReference>
<gene>
    <name evidence="4" type="ORF">CLPA_c13470</name>
    <name evidence="5" type="ORF">CP6013_01807</name>
</gene>
<dbReference type="InterPro" id="IPR041802">
    <property type="entry name" value="MPP_YfcE"/>
</dbReference>
<dbReference type="Pfam" id="PF12850">
    <property type="entry name" value="Metallophos_2"/>
    <property type="match status" value="1"/>
</dbReference>
<dbReference type="InterPro" id="IPR029052">
    <property type="entry name" value="Metallo-depent_PP-like"/>
</dbReference>
<dbReference type="Proteomes" id="UP000028042">
    <property type="component" value="Unassembled WGS sequence"/>
</dbReference>
<name>A0A0H3J0S5_CLOPA</name>
<evidence type="ECO:0000256" key="1">
    <source>
        <dbReference type="ARBA" id="ARBA00008950"/>
    </source>
</evidence>
<dbReference type="GeneID" id="93073525"/>
<evidence type="ECO:0000313" key="6">
    <source>
        <dbReference type="Proteomes" id="UP000028042"/>
    </source>
</evidence>
<dbReference type="EMBL" id="JPGY02000001">
    <property type="protein sequence ID" value="KRU12559.1"/>
    <property type="molecule type" value="Genomic_DNA"/>
</dbReference>
<comment type="similarity">
    <text evidence="1 2">Belongs to the metallophosphoesterase superfamily. YfcE family.</text>
</comment>
<reference evidence="4 7" key="1">
    <citation type="journal article" date="2015" name="Genome Announc.">
        <title>Complete Genome Sequence of the Nitrogen-Fixing and Solvent-Producing Clostridium pasteurianum DSM 525.</title>
        <authorList>
            <person name="Poehlein A."/>
            <person name="Grosse-Honebrink A."/>
            <person name="Zhang Y."/>
            <person name="Minton N.P."/>
            <person name="Daniel R."/>
        </authorList>
    </citation>
    <scope>NUCLEOTIDE SEQUENCE [LARGE SCALE GENOMIC DNA]</scope>
    <source>
        <strain evidence="4">DSM 525</strain>
        <strain evidence="7">DSM 525 / ATCC 6013</strain>
    </source>
</reference>
<dbReference type="EMBL" id="CP009268">
    <property type="protein sequence ID" value="AJA51434.1"/>
    <property type="molecule type" value="Genomic_DNA"/>
</dbReference>
<dbReference type="KEGG" id="cpat:CLPA_c13470"/>
<dbReference type="PANTHER" id="PTHR11124">
    <property type="entry name" value="VACUOLAR SORTING PROTEIN VPS29"/>
    <property type="match status" value="1"/>
</dbReference>
<dbReference type="Gene3D" id="3.60.21.10">
    <property type="match status" value="1"/>
</dbReference>
<evidence type="ECO:0000313" key="5">
    <source>
        <dbReference type="EMBL" id="KRU12559.1"/>
    </source>
</evidence>
<accession>A0A0H3J0S5</accession>
<reference evidence="5" key="2">
    <citation type="submission" date="2015-10" db="EMBL/GenBank/DDBJ databases">
        <title>Improved Draft Genome Sequence of Clostridium pasteurianum Strain ATCC 6013 (DSM 525) Using a Hybrid Next-Generation Sequencing Approach.</title>
        <authorList>
            <person name="Pyne M.E."/>
            <person name="Utturkar S.M."/>
            <person name="Brown S.D."/>
            <person name="Moo-Young M."/>
            <person name="Chung D.A."/>
            <person name="Chou P.C."/>
        </authorList>
    </citation>
    <scope>NUCLEOTIDE SEQUENCE</scope>
    <source>
        <strain evidence="5">ATCC 6013</strain>
    </source>
</reference>